<feature type="transmembrane region" description="Helical" evidence="3">
    <location>
        <begin position="51"/>
        <end position="70"/>
    </location>
</feature>
<evidence type="ECO:0000256" key="3">
    <source>
        <dbReference type="SAM" id="Phobius"/>
    </source>
</evidence>
<feature type="transmembrane region" description="Helical" evidence="3">
    <location>
        <begin position="76"/>
        <end position="98"/>
    </location>
</feature>
<dbReference type="EMBL" id="BAAATZ010000013">
    <property type="protein sequence ID" value="GAA2728895.1"/>
    <property type="molecule type" value="Genomic_DNA"/>
</dbReference>
<keyword evidence="3" id="KW-1133">Transmembrane helix</keyword>
<keyword evidence="1" id="KW-0175">Coiled coil</keyword>
<evidence type="ECO:0000256" key="2">
    <source>
        <dbReference type="SAM" id="MobiDB-lite"/>
    </source>
</evidence>
<gene>
    <name evidence="4" type="ORF">GCM10010439_38130</name>
</gene>
<evidence type="ECO:0008006" key="6">
    <source>
        <dbReference type="Google" id="ProtNLM"/>
    </source>
</evidence>
<name>A0ABP6GTB8_9ACTN</name>
<keyword evidence="3" id="KW-0472">Membrane</keyword>
<organism evidence="4 5">
    <name type="scientific">Actinocorallia aurantiaca</name>
    <dbReference type="NCBI Taxonomy" id="46204"/>
    <lineage>
        <taxon>Bacteria</taxon>
        <taxon>Bacillati</taxon>
        <taxon>Actinomycetota</taxon>
        <taxon>Actinomycetes</taxon>
        <taxon>Streptosporangiales</taxon>
        <taxon>Thermomonosporaceae</taxon>
        <taxon>Actinocorallia</taxon>
    </lineage>
</organism>
<comment type="caution">
    <text evidence="4">The sequence shown here is derived from an EMBL/GenBank/DDBJ whole genome shotgun (WGS) entry which is preliminary data.</text>
</comment>
<evidence type="ECO:0000256" key="1">
    <source>
        <dbReference type="SAM" id="Coils"/>
    </source>
</evidence>
<evidence type="ECO:0000313" key="5">
    <source>
        <dbReference type="Proteomes" id="UP001501842"/>
    </source>
</evidence>
<evidence type="ECO:0000313" key="4">
    <source>
        <dbReference type="EMBL" id="GAA2728895.1"/>
    </source>
</evidence>
<protein>
    <recommendedName>
        <fullName evidence="6">Type VII secretion protein EccE</fullName>
    </recommendedName>
</protein>
<feature type="coiled-coil region" evidence="1">
    <location>
        <begin position="103"/>
        <end position="139"/>
    </location>
</feature>
<keyword evidence="3" id="KW-0812">Transmembrane</keyword>
<feature type="compositionally biased region" description="Pro residues" evidence="2">
    <location>
        <begin position="592"/>
        <end position="607"/>
    </location>
</feature>
<keyword evidence="5" id="KW-1185">Reference proteome</keyword>
<dbReference type="RefSeq" id="WP_344451837.1">
    <property type="nucleotide sequence ID" value="NZ_BAAATZ010000013.1"/>
</dbReference>
<feature type="region of interest" description="Disordered" evidence="2">
    <location>
        <begin position="576"/>
        <end position="607"/>
    </location>
</feature>
<reference evidence="5" key="1">
    <citation type="journal article" date="2019" name="Int. J. Syst. Evol. Microbiol.">
        <title>The Global Catalogue of Microorganisms (GCM) 10K type strain sequencing project: providing services to taxonomists for standard genome sequencing and annotation.</title>
        <authorList>
            <consortium name="The Broad Institute Genomics Platform"/>
            <consortium name="The Broad Institute Genome Sequencing Center for Infectious Disease"/>
            <person name="Wu L."/>
            <person name="Ma J."/>
        </authorList>
    </citation>
    <scope>NUCLEOTIDE SEQUENCE [LARGE SCALE GENOMIC DNA]</scope>
    <source>
        <strain evidence="5">JCM 8201</strain>
    </source>
</reference>
<proteinExistence type="predicted"/>
<sequence>MDRVYVGWRYDQAHPDPGPEPRPPYPYARNAPTWMEEAEQYQGETMRNRPLKYTAVGAGIGGLLFLALGFGDWLQWAFALVGLLACLIVIGITGWSVWQGEQAVRIRRRADRQRREHAQARLEQRRAEAEDGYALARRKWEEARAAYENQREWHPVTVPPGVDRVDIAGGTLAGWAAAVTMMGAARLEAGSRVTVLDLSEGAVARDLLRLPGEDPLVWVLPDDLKRLDLGTRLSPSALADVLSVVVGATESESSVRDTSIDNSILERLISVLGGSPRIAQITAALRALAQVGDPRDDLKAGLLTEEQLDRISTLFGRGAADRVVLERAWTLESQLRKLEDLGSDSVHLPPAPLRVISLDRRAGVLTNKILATYVTTALTHLLRQTPVHRPWGQTLFLCGAEKLRGDVLDRLADACETTGTGLVLMYRTIPGPVRERLGRGNSAVGFMRLGNASDAAAAADYLGAEPHLLLAEATEKATPEEPTAPYSSTVAYARRAMGEHALTAPLTGPAPTRHSLIDVISTGPWPGTVAGAVAPQRTRELRPERRQLQDLPPTAMVFTHANTTYLVDANPGIMTLPTAHPLSGDDTDERPLPAPGNTPPEPDGPEA</sequence>
<dbReference type="Proteomes" id="UP001501842">
    <property type="component" value="Unassembled WGS sequence"/>
</dbReference>
<accession>A0ABP6GTB8</accession>